<evidence type="ECO:0000313" key="1">
    <source>
        <dbReference type="EMBL" id="COW03801.1"/>
    </source>
</evidence>
<protein>
    <submittedName>
        <fullName evidence="1">Uncharacterized protein</fullName>
    </submittedName>
</protein>
<accession>A0A655INJ9</accession>
<sequence length="62" mass="6207">MASRSATGSAVCGTVSATSNWRSPSSAMAAISPRIPPKWVYTAIVEVPAAAATLRVCSASGP</sequence>
<gene>
    <name evidence="1" type="ORF">ERS007720_01500</name>
</gene>
<dbReference type="Proteomes" id="UP000044938">
    <property type="component" value="Unassembled WGS sequence"/>
</dbReference>
<evidence type="ECO:0000313" key="2">
    <source>
        <dbReference type="Proteomes" id="UP000044938"/>
    </source>
</evidence>
<organism evidence="1 2">
    <name type="scientific">Mycobacterium tuberculosis</name>
    <dbReference type="NCBI Taxonomy" id="1773"/>
    <lineage>
        <taxon>Bacteria</taxon>
        <taxon>Bacillati</taxon>
        <taxon>Actinomycetota</taxon>
        <taxon>Actinomycetes</taxon>
        <taxon>Mycobacteriales</taxon>
        <taxon>Mycobacteriaceae</taxon>
        <taxon>Mycobacterium</taxon>
        <taxon>Mycobacterium tuberculosis complex</taxon>
    </lineage>
</organism>
<dbReference type="AlphaFoldDB" id="A0A655INJ9"/>
<reference evidence="1 2" key="1">
    <citation type="submission" date="2015-03" db="EMBL/GenBank/DDBJ databases">
        <authorList>
            <consortium name="Pathogen Informatics"/>
        </authorList>
    </citation>
    <scope>NUCLEOTIDE SEQUENCE [LARGE SCALE GENOMIC DNA]</scope>
    <source>
        <strain evidence="1 2">M09401471</strain>
    </source>
</reference>
<proteinExistence type="predicted"/>
<dbReference type="EMBL" id="CSAJ01000151">
    <property type="protein sequence ID" value="COW03801.1"/>
    <property type="molecule type" value="Genomic_DNA"/>
</dbReference>
<name>A0A655INJ9_MYCTX</name>